<dbReference type="SABIO-RK" id="Q8TR16"/>
<keyword evidence="5" id="KW-0676">Redox-active center</keyword>
<evidence type="ECO:0000313" key="8">
    <source>
        <dbReference type="Proteomes" id="UP000002487"/>
    </source>
</evidence>
<dbReference type="Pfam" id="PF07992">
    <property type="entry name" value="Pyr_redox_2"/>
    <property type="match status" value="1"/>
</dbReference>
<dbReference type="GO" id="GO:0005737">
    <property type="term" value="C:cytoplasm"/>
    <property type="evidence" value="ECO:0007669"/>
    <property type="project" value="InterPro"/>
</dbReference>
<name>Q8TR16_METAC</name>
<keyword evidence="8" id="KW-1185">Reference proteome</keyword>
<evidence type="ECO:0000259" key="6">
    <source>
        <dbReference type="Pfam" id="PF07992"/>
    </source>
</evidence>
<dbReference type="FunCoup" id="Q8TR16">
    <property type="interactions" value="128"/>
</dbReference>
<dbReference type="PhylomeDB" id="Q8TR16"/>
<dbReference type="PRINTS" id="PR00469">
    <property type="entry name" value="PNDRDTASEII"/>
</dbReference>
<dbReference type="Proteomes" id="UP000002487">
    <property type="component" value="Chromosome"/>
</dbReference>
<keyword evidence="1" id="KW-0285">Flavoprotein</keyword>
<dbReference type="KEGG" id="mac:MA_1368"/>
<proteinExistence type="predicted"/>
<dbReference type="PANTHER" id="PTHR48105">
    <property type="entry name" value="THIOREDOXIN REDUCTASE 1-RELATED-RELATED"/>
    <property type="match status" value="1"/>
</dbReference>
<dbReference type="GO" id="GO:0045454">
    <property type="term" value="P:cell redox homeostasis"/>
    <property type="evidence" value="ECO:0000318"/>
    <property type="project" value="GO_Central"/>
</dbReference>
<dbReference type="EMBL" id="AE010299">
    <property type="protein sequence ID" value="AAM04784.1"/>
    <property type="molecule type" value="Genomic_DNA"/>
</dbReference>
<dbReference type="GO" id="GO:0004791">
    <property type="term" value="F:thioredoxin-disulfide reductase (NADPH) activity"/>
    <property type="evidence" value="ECO:0000318"/>
    <property type="project" value="GO_Central"/>
</dbReference>
<dbReference type="InterPro" id="IPR050097">
    <property type="entry name" value="Ferredoxin-NADP_redctase_2"/>
</dbReference>
<keyword evidence="4" id="KW-1015">Disulfide bond</keyword>
<dbReference type="PRINTS" id="PR00368">
    <property type="entry name" value="FADPNR"/>
</dbReference>
<dbReference type="InterPro" id="IPR023753">
    <property type="entry name" value="FAD/NAD-binding_dom"/>
</dbReference>
<sequence length="315" mass="34035">MNSFLFSGGNMYDLIIIGGGPAGLAAGIYAVRFGLDTLVLEKSEISGQISMSDIVENYPGFPSISGLELMEKYRTHAQEVGVKTKITEVLSVRTEGAKKIVSTDSGDLEAKTLIIATGANPKHLGVPGEKEFISKGVSYCAICDGPFFKNKTVVVVGGGNSAVTDALLLSKVAQNVYLIHRRDRLKAAKVLQDRALATPNIEFILNTLVQEIAGSREGVKKVEKVILQDLNSKESRELSTNGVFIYVGIQPNTEFVNVEKNNEGFIITNRWMETSEKGIYAAGDCRDTPIWQLVAAVRDGAIAATAANEYIESLK</sequence>
<dbReference type="HOGENOM" id="CLU_031864_5_3_2"/>
<protein>
    <submittedName>
        <fullName evidence="7">Thioredoxin reductase (NADPH)</fullName>
    </submittedName>
</protein>
<evidence type="ECO:0000313" key="7">
    <source>
        <dbReference type="EMBL" id="AAM04784.1"/>
    </source>
</evidence>
<dbReference type="PROSITE" id="PS00573">
    <property type="entry name" value="PYRIDINE_REDOX_2"/>
    <property type="match status" value="1"/>
</dbReference>
<dbReference type="NCBIfam" id="TIGR01292">
    <property type="entry name" value="TRX_reduct"/>
    <property type="match status" value="1"/>
</dbReference>
<accession>Q8TR16</accession>
<dbReference type="SUPFAM" id="SSF51905">
    <property type="entry name" value="FAD/NAD(P)-binding domain"/>
    <property type="match status" value="1"/>
</dbReference>
<organism evidence="7 8">
    <name type="scientific">Methanosarcina acetivorans (strain ATCC 35395 / DSM 2834 / JCM 12185 / C2A)</name>
    <dbReference type="NCBI Taxonomy" id="188937"/>
    <lineage>
        <taxon>Archaea</taxon>
        <taxon>Methanobacteriati</taxon>
        <taxon>Methanobacteriota</taxon>
        <taxon>Stenosarchaea group</taxon>
        <taxon>Methanomicrobia</taxon>
        <taxon>Methanosarcinales</taxon>
        <taxon>Methanosarcinaceae</taxon>
        <taxon>Methanosarcina</taxon>
    </lineage>
</organism>
<dbReference type="InParanoid" id="Q8TR16"/>
<evidence type="ECO:0000256" key="2">
    <source>
        <dbReference type="ARBA" id="ARBA00022827"/>
    </source>
</evidence>
<dbReference type="GO" id="GO:0019430">
    <property type="term" value="P:removal of superoxide radicals"/>
    <property type="evidence" value="ECO:0007669"/>
    <property type="project" value="InterPro"/>
</dbReference>
<dbReference type="InterPro" id="IPR036188">
    <property type="entry name" value="FAD/NAD-bd_sf"/>
</dbReference>
<evidence type="ECO:0000256" key="5">
    <source>
        <dbReference type="ARBA" id="ARBA00023284"/>
    </source>
</evidence>
<evidence type="ECO:0000256" key="3">
    <source>
        <dbReference type="ARBA" id="ARBA00023002"/>
    </source>
</evidence>
<dbReference type="InterPro" id="IPR008255">
    <property type="entry name" value="Pyr_nucl-diS_OxRdtase_2_AS"/>
</dbReference>
<reference evidence="7 8" key="1">
    <citation type="journal article" date="2002" name="Genome Res.">
        <title>The genome of Methanosarcina acetivorans reveals extensive metabolic and physiological diversity.</title>
        <authorList>
            <person name="Galagan J.E."/>
            <person name="Nusbaum C."/>
            <person name="Roy A."/>
            <person name="Endrizzi M.G."/>
            <person name="Macdonald P."/>
            <person name="FitzHugh W."/>
            <person name="Calvo S."/>
            <person name="Engels R."/>
            <person name="Smirnov S."/>
            <person name="Atnoor D."/>
            <person name="Brown A."/>
            <person name="Allen N."/>
            <person name="Naylor J."/>
            <person name="Stange-Thomann N."/>
            <person name="DeArellano K."/>
            <person name="Johnson R."/>
            <person name="Linton L."/>
            <person name="McEwan P."/>
            <person name="McKernan K."/>
            <person name="Talamas J."/>
            <person name="Tirrell A."/>
            <person name="Ye W."/>
            <person name="Zimmer A."/>
            <person name="Barber R.D."/>
            <person name="Cann I."/>
            <person name="Graham D.E."/>
            <person name="Grahame D.A."/>
            <person name="Guss A."/>
            <person name="Hedderich R."/>
            <person name="Ingram-Smith C."/>
            <person name="Kuettner C.H."/>
            <person name="Krzycki J.A."/>
            <person name="Leigh J.A."/>
            <person name="Li W."/>
            <person name="Liu J."/>
            <person name="Mukhopadhyay B."/>
            <person name="Reeve J.N."/>
            <person name="Smith K."/>
            <person name="Springer T.A."/>
            <person name="Umayam L.A."/>
            <person name="White O."/>
            <person name="White R.H."/>
            <person name="de Macario E.C."/>
            <person name="Ferry J.G."/>
            <person name="Jarrell K.F."/>
            <person name="Jing H."/>
            <person name="Macario A.J.L."/>
            <person name="Paulsen I."/>
            <person name="Pritchett M."/>
            <person name="Sowers K.R."/>
            <person name="Swanson R.V."/>
            <person name="Zinder S.H."/>
            <person name="Lander E."/>
            <person name="Metcalf W.W."/>
            <person name="Birren B."/>
        </authorList>
    </citation>
    <scope>NUCLEOTIDE SEQUENCE [LARGE SCALE GENOMIC DNA]</scope>
    <source>
        <strain evidence="8">ATCC 35395 / DSM 2834 / JCM 12185 / C2A</strain>
    </source>
</reference>
<dbReference type="Gene3D" id="3.50.50.60">
    <property type="entry name" value="FAD/NAD(P)-binding domain"/>
    <property type="match status" value="2"/>
</dbReference>
<dbReference type="STRING" id="188937.MA_1368"/>
<keyword evidence="3" id="KW-0560">Oxidoreductase</keyword>
<keyword evidence="2" id="KW-0274">FAD</keyword>
<dbReference type="InterPro" id="IPR005982">
    <property type="entry name" value="Thioredox_Rdtase"/>
</dbReference>
<gene>
    <name evidence="7" type="ordered locus">MA_1368</name>
</gene>
<dbReference type="EnsemblBacteria" id="AAM04784">
    <property type="protein sequence ID" value="AAM04784"/>
    <property type="gene ID" value="MA_1368"/>
</dbReference>
<evidence type="ECO:0000256" key="1">
    <source>
        <dbReference type="ARBA" id="ARBA00022630"/>
    </source>
</evidence>
<dbReference type="AlphaFoldDB" id="Q8TR16"/>
<feature type="domain" description="FAD/NAD(P)-binding" evidence="6">
    <location>
        <begin position="12"/>
        <end position="300"/>
    </location>
</feature>
<evidence type="ECO:0000256" key="4">
    <source>
        <dbReference type="ARBA" id="ARBA00023157"/>
    </source>
</evidence>